<dbReference type="InterPro" id="IPR015413">
    <property type="entry name" value="Methionyl/Leucyl_tRNA_Synth"/>
</dbReference>
<dbReference type="InterPro" id="IPR002302">
    <property type="entry name" value="Leu-tRNA-ligase"/>
</dbReference>
<dbReference type="Pfam" id="PF08264">
    <property type="entry name" value="Anticodon_1"/>
    <property type="match status" value="1"/>
</dbReference>
<protein>
    <recommendedName>
        <fullName evidence="8">Leucine--tRNA ligase</fullName>
        <ecNumber evidence="8">6.1.1.4</ecNumber>
    </recommendedName>
    <alternativeName>
        <fullName evidence="8">Leucyl-tRNA synthetase</fullName>
        <shortName evidence="8">LeuRS</shortName>
    </alternativeName>
</protein>
<dbReference type="HAMAP" id="MF_00049_B">
    <property type="entry name" value="Leu_tRNA_synth_B"/>
    <property type="match status" value="1"/>
</dbReference>
<dbReference type="PRINTS" id="PR00985">
    <property type="entry name" value="TRNASYNTHLEU"/>
</dbReference>
<evidence type="ECO:0000256" key="6">
    <source>
        <dbReference type="ARBA" id="ARBA00023146"/>
    </source>
</evidence>
<dbReference type="InterPro" id="IPR013155">
    <property type="entry name" value="M/V/L/I-tRNA-synth_anticd-bd"/>
</dbReference>
<dbReference type="Pfam" id="PF13603">
    <property type="entry name" value="tRNA-synt_1_2"/>
    <property type="match status" value="1"/>
</dbReference>
<dbReference type="InterPro" id="IPR009008">
    <property type="entry name" value="Val/Leu/Ile-tRNA-synth_edit"/>
</dbReference>
<evidence type="ECO:0000256" key="7">
    <source>
        <dbReference type="ARBA" id="ARBA00047469"/>
    </source>
</evidence>
<evidence type="ECO:0000256" key="3">
    <source>
        <dbReference type="ARBA" id="ARBA00022741"/>
    </source>
</evidence>
<dbReference type="NCBIfam" id="TIGR00396">
    <property type="entry name" value="leuS_bact"/>
    <property type="match status" value="1"/>
</dbReference>
<keyword evidence="6 8" id="KW-0030">Aminoacyl-tRNA synthetase</keyword>
<evidence type="ECO:0000256" key="4">
    <source>
        <dbReference type="ARBA" id="ARBA00022840"/>
    </source>
</evidence>
<feature type="binding site" evidence="8">
    <location>
        <position position="610"/>
    </location>
    <ligand>
        <name>ATP</name>
        <dbReference type="ChEBI" id="CHEBI:30616"/>
    </ligand>
</feature>
<name>A0ABS5BIK6_9MOLU</name>
<evidence type="ECO:0000313" key="14">
    <source>
        <dbReference type="Proteomes" id="UP001192346"/>
    </source>
</evidence>
<organism evidence="13 14">
    <name type="scientific">Texas Phoenix palm phytoplasma</name>
    <dbReference type="NCBI Taxonomy" id="176709"/>
    <lineage>
        <taxon>Bacteria</taxon>
        <taxon>Bacillati</taxon>
        <taxon>Mycoplasmatota</taxon>
        <taxon>Mollicutes</taxon>
        <taxon>Acholeplasmatales</taxon>
        <taxon>Acholeplasmataceae</taxon>
        <taxon>Candidatus Phytoplasma</taxon>
        <taxon>16SrIV (Coconut lethal yellows group)</taxon>
    </lineage>
</organism>
<dbReference type="InterPro" id="IPR014729">
    <property type="entry name" value="Rossmann-like_a/b/a_fold"/>
</dbReference>
<dbReference type="Gene3D" id="3.10.20.590">
    <property type="match status" value="1"/>
</dbReference>
<dbReference type="InterPro" id="IPR009080">
    <property type="entry name" value="tRNAsynth_Ia_anticodon-bd"/>
</dbReference>
<keyword evidence="4 8" id="KW-0067">ATP-binding</keyword>
<comment type="caution">
    <text evidence="13">The sequence shown here is derived from an EMBL/GenBank/DDBJ whole genome shotgun (WGS) entry which is preliminary data.</text>
</comment>
<dbReference type="InterPro" id="IPR025709">
    <property type="entry name" value="Leu_tRNA-synth_edit"/>
</dbReference>
<dbReference type="PANTHER" id="PTHR43740:SF2">
    <property type="entry name" value="LEUCINE--TRNA LIGASE, MITOCHONDRIAL"/>
    <property type="match status" value="1"/>
</dbReference>
<dbReference type="GO" id="GO:0004823">
    <property type="term" value="F:leucine-tRNA ligase activity"/>
    <property type="evidence" value="ECO:0007669"/>
    <property type="project" value="UniProtKB-EC"/>
</dbReference>
<evidence type="ECO:0000256" key="8">
    <source>
        <dbReference type="HAMAP-Rule" id="MF_00049"/>
    </source>
</evidence>
<dbReference type="PANTHER" id="PTHR43740">
    <property type="entry name" value="LEUCYL-TRNA SYNTHETASE"/>
    <property type="match status" value="1"/>
</dbReference>
<keyword evidence="5 8" id="KW-0648">Protein biosynthesis</keyword>
<evidence type="ECO:0000313" key="13">
    <source>
        <dbReference type="EMBL" id="MBP3059424.1"/>
    </source>
</evidence>
<gene>
    <name evidence="8" type="primary">leuS</name>
    <name evidence="13" type="ORF">FEF22_001320</name>
</gene>
<dbReference type="SUPFAM" id="SSF50677">
    <property type="entry name" value="ValRS/IleRS/LeuRS editing domain"/>
    <property type="match status" value="1"/>
</dbReference>
<dbReference type="EC" id="6.1.1.4" evidence="8"/>
<dbReference type="Pfam" id="PF09334">
    <property type="entry name" value="tRNA-synt_1g"/>
    <property type="match status" value="2"/>
</dbReference>
<evidence type="ECO:0000256" key="5">
    <source>
        <dbReference type="ARBA" id="ARBA00022917"/>
    </source>
</evidence>
<keyword evidence="3 8" id="KW-0547">Nucleotide-binding</keyword>
<keyword evidence="8" id="KW-0963">Cytoplasm</keyword>
<evidence type="ECO:0000259" key="11">
    <source>
        <dbReference type="Pfam" id="PF09334"/>
    </source>
</evidence>
<keyword evidence="14" id="KW-1185">Reference proteome</keyword>
<evidence type="ECO:0000259" key="12">
    <source>
        <dbReference type="Pfam" id="PF13603"/>
    </source>
</evidence>
<proteinExistence type="inferred from homology"/>
<dbReference type="SUPFAM" id="SSF47323">
    <property type="entry name" value="Anticodon-binding domain of a subclass of class I aminoacyl-tRNA synthetases"/>
    <property type="match status" value="1"/>
</dbReference>
<evidence type="ECO:0000256" key="1">
    <source>
        <dbReference type="ARBA" id="ARBA00005594"/>
    </source>
</evidence>
<keyword evidence="2 8" id="KW-0436">Ligase</keyword>
<feature type="domain" description="Methionyl/Leucyl tRNA synthetase" evidence="11">
    <location>
        <begin position="575"/>
        <end position="651"/>
    </location>
</feature>
<dbReference type="CDD" id="cd07958">
    <property type="entry name" value="Anticodon_Ia_Leu_BEm"/>
    <property type="match status" value="1"/>
</dbReference>
<comment type="similarity">
    <text evidence="1 8 9">Belongs to the class-I aminoacyl-tRNA synthetase family.</text>
</comment>
<reference evidence="13" key="1">
    <citation type="submission" date="2019-10" db="EMBL/GenBank/DDBJ databases">
        <title>Whole Genome Sequencing and Characterization of Texas Phoenix Palm Decline Phytoplasma Belongs to Lethal Yellowing (16SrIV) Group.</title>
        <authorList>
            <person name="Bao M."/>
        </authorList>
    </citation>
    <scope>NUCLEOTIDE SEQUENCE [LARGE SCALE GENOMIC DNA]</scope>
    <source>
        <strain evidence="13">ACPD</strain>
    </source>
</reference>
<feature type="domain" description="Methionyl/Leucyl tRNA synthetase" evidence="11">
    <location>
        <begin position="41"/>
        <end position="172"/>
    </location>
</feature>
<evidence type="ECO:0000256" key="9">
    <source>
        <dbReference type="RuleBase" id="RU363039"/>
    </source>
</evidence>
<feature type="domain" description="Leucyl-tRNA synthetase editing" evidence="12">
    <location>
        <begin position="224"/>
        <end position="423"/>
    </location>
</feature>
<dbReference type="EMBL" id="VBRA02000009">
    <property type="protein sequence ID" value="MBP3059424.1"/>
    <property type="molecule type" value="Genomic_DNA"/>
</dbReference>
<dbReference type="Proteomes" id="UP001192346">
    <property type="component" value="Unassembled WGS sequence"/>
</dbReference>
<accession>A0ABS5BIK6</accession>
<feature type="domain" description="Methionyl/Valyl/Leucyl/Isoleucyl-tRNA synthetase anticodon-binding" evidence="10">
    <location>
        <begin position="677"/>
        <end position="788"/>
    </location>
</feature>
<comment type="catalytic activity">
    <reaction evidence="7 8">
        <text>tRNA(Leu) + L-leucine + ATP = L-leucyl-tRNA(Leu) + AMP + diphosphate</text>
        <dbReference type="Rhea" id="RHEA:11688"/>
        <dbReference type="Rhea" id="RHEA-COMP:9613"/>
        <dbReference type="Rhea" id="RHEA-COMP:9622"/>
        <dbReference type="ChEBI" id="CHEBI:30616"/>
        <dbReference type="ChEBI" id="CHEBI:33019"/>
        <dbReference type="ChEBI" id="CHEBI:57427"/>
        <dbReference type="ChEBI" id="CHEBI:78442"/>
        <dbReference type="ChEBI" id="CHEBI:78494"/>
        <dbReference type="ChEBI" id="CHEBI:456215"/>
        <dbReference type="EC" id="6.1.1.4"/>
    </reaction>
</comment>
<evidence type="ECO:0000259" key="10">
    <source>
        <dbReference type="Pfam" id="PF08264"/>
    </source>
</evidence>
<dbReference type="RefSeq" id="WP_138107901.1">
    <property type="nucleotide sequence ID" value="NZ_VBRA02000009.1"/>
</dbReference>
<comment type="caution">
    <text evidence="8">Lacks conserved residue(s) required for the propagation of feature annotation.</text>
</comment>
<comment type="subcellular location">
    <subcellularLocation>
        <location evidence="8">Cytoplasm</location>
    </subcellularLocation>
</comment>
<dbReference type="SUPFAM" id="SSF52374">
    <property type="entry name" value="Nucleotidylyl transferase"/>
    <property type="match status" value="1"/>
</dbReference>
<dbReference type="Gene3D" id="1.10.730.10">
    <property type="entry name" value="Isoleucyl-tRNA Synthetase, Domain 1"/>
    <property type="match status" value="2"/>
</dbReference>
<evidence type="ECO:0000256" key="2">
    <source>
        <dbReference type="ARBA" id="ARBA00022598"/>
    </source>
</evidence>
<sequence>MLIYDFKKIESKWQFHWKNNKIFKTKFDLNKKKFYCLDMFPYPSSSGLHVGHIEGYTASDIVNRVKRMQGYSVFHPFGFDSFGLPAEQYALKTGNNPREFTYENIENFKKQIELLGKGVDWETEIATSDPYFYKWTQWIFKKFYEHKIAVLKDVEVNFCKELGTVLANEEVIKTSEGFVSERGNFPVFRKKMKQWVLKINNYVEPLLEELENLDWPSQIKEIQKNWIGKQEGFIFNFEIDDSDGIYLSVFTTKPNTIFGVNALILAPEHYLIKNIVTKEFSFSVNEYINQIARKSDLERSINYEKTGVFTGCYAINPFNRKKIPIWISDYVLSHVGTGAIMSVPFCDKRDFLFSQKYNLEIIRIFENKKIKNKNNSKQISNYLVNYEKEKDNFCESLDEGFFINSEFLNGLNNEEAHKKIIEIASKKKFFFKNITYQIHDILFSRQRYWGEPFPLRYDRDNNIYLENDEFLPIELPFLEKIEVSGDGTSPLSKVTSWLYFKENGINYKRDSNTMPQFAGSSWYYIAYILKKFSLNCVSDLKSIKAKKLLDYFLPVDLYIGGKEHSVGHLIYARFWHKFLFDLGIVSCKEPFQKLVNQGMILGHDKLKMSKSKNNSVNATLVLEKYGSDVIRLYIMFLGPLEDDKIWNENGIKGIQRFLNKVYKVCFNFVSDKENLHLSSELQKTICLVTEYYEKLKFNKVISQLMIFINKVFCYEQISHEQIRIFLQLLNPIAPHLTEELNQKVLNNKEELVFSEWPSFLKEKFNFSLSKENKEIIIQINGKFKTKLYFDTNNINKETILKEALKNDKILNYIKKEKEIKKVIYISNKLLNLVI</sequence>
<dbReference type="Gene3D" id="3.40.50.620">
    <property type="entry name" value="HUPs"/>
    <property type="match status" value="2"/>
</dbReference>
<feature type="short sequence motif" description="'KMSKS' region" evidence="8">
    <location>
        <begin position="607"/>
        <end position="611"/>
    </location>
</feature>